<dbReference type="AlphaFoldDB" id="A0A834CZS5"/>
<dbReference type="InterPro" id="IPR013103">
    <property type="entry name" value="RVT_2"/>
</dbReference>
<accession>A0A834CZS5</accession>
<dbReference type="SUPFAM" id="SSF56672">
    <property type="entry name" value="DNA/RNA polymerases"/>
    <property type="match status" value="1"/>
</dbReference>
<dbReference type="Gramene" id="Jr05_14110_p1">
    <property type="protein sequence ID" value="cds.Jr05_14110_p1"/>
    <property type="gene ID" value="Jr05_14110"/>
</dbReference>
<dbReference type="Pfam" id="PF07727">
    <property type="entry name" value="RVT_2"/>
    <property type="match status" value="1"/>
</dbReference>
<dbReference type="PANTHER" id="PTHR11439:SF455">
    <property type="entry name" value="RLK (RECEPTOR-LIKE PROTEIN KINASE) 8, PUTATIVE-RELATED"/>
    <property type="match status" value="1"/>
</dbReference>
<gene>
    <name evidence="2" type="ORF">F2P56_011588</name>
</gene>
<evidence type="ECO:0000313" key="3">
    <source>
        <dbReference type="Proteomes" id="UP000619265"/>
    </source>
</evidence>
<proteinExistence type="predicted"/>
<dbReference type="EMBL" id="LIHL02000005">
    <property type="protein sequence ID" value="KAF5471125.1"/>
    <property type="molecule type" value="Genomic_DNA"/>
</dbReference>
<reference evidence="2" key="2">
    <citation type="submission" date="2020-03" db="EMBL/GenBank/DDBJ databases">
        <title>Walnut 2.0.</title>
        <authorList>
            <person name="Marrano A."/>
            <person name="Britton M."/>
            <person name="Zimin A.V."/>
            <person name="Zaini P.A."/>
            <person name="Workman R."/>
            <person name="Puiu D."/>
            <person name="Bianco L."/>
            <person name="Allen B.J."/>
            <person name="Troggio M."/>
            <person name="Leslie C.A."/>
            <person name="Timp W."/>
            <person name="Dendekar A."/>
            <person name="Salzberg S.L."/>
            <person name="Neale D.B."/>
        </authorList>
    </citation>
    <scope>NUCLEOTIDE SEQUENCE</scope>
    <source>
        <tissue evidence="2">Leaves</tissue>
    </source>
</reference>
<evidence type="ECO:0000259" key="1">
    <source>
        <dbReference type="Pfam" id="PF07727"/>
    </source>
</evidence>
<dbReference type="InterPro" id="IPR043502">
    <property type="entry name" value="DNA/RNA_pol_sf"/>
</dbReference>
<dbReference type="Proteomes" id="UP000619265">
    <property type="component" value="Unassembled WGS sequence"/>
</dbReference>
<feature type="domain" description="Reverse transcriptase Ty1/copia-type" evidence="1">
    <location>
        <begin position="19"/>
        <end position="122"/>
    </location>
</feature>
<evidence type="ECO:0000313" key="2">
    <source>
        <dbReference type="EMBL" id="KAF5471125.1"/>
    </source>
</evidence>
<sequence>MAYSKPLGPVFSAYKKTQGLGFHDSKADTSLYIYHTSYVIIYILVYVDDIIITGPSLAAIDQLINELNSDFAVKDLGSLRFFIGVEVVSYDGGLFLTQRRYIVDLLKRSSMDKAKPCLTPMATTTSLTADHGESFEDPQLYRNNVGGLQYLSFTRPDFAFAVHKNLISWSCKQQQTIARSSTEAKYKPLANAAAEIQWL</sequence>
<comment type="caution">
    <text evidence="2">The sequence shown here is derived from an EMBL/GenBank/DDBJ whole genome shotgun (WGS) entry which is preliminary data.</text>
</comment>
<name>A0A834CZS5_JUGRE</name>
<organism evidence="2 3">
    <name type="scientific">Juglans regia</name>
    <name type="common">English walnut</name>
    <dbReference type="NCBI Taxonomy" id="51240"/>
    <lineage>
        <taxon>Eukaryota</taxon>
        <taxon>Viridiplantae</taxon>
        <taxon>Streptophyta</taxon>
        <taxon>Embryophyta</taxon>
        <taxon>Tracheophyta</taxon>
        <taxon>Spermatophyta</taxon>
        <taxon>Magnoliopsida</taxon>
        <taxon>eudicotyledons</taxon>
        <taxon>Gunneridae</taxon>
        <taxon>Pentapetalae</taxon>
        <taxon>rosids</taxon>
        <taxon>fabids</taxon>
        <taxon>Fagales</taxon>
        <taxon>Juglandaceae</taxon>
        <taxon>Juglans</taxon>
    </lineage>
</organism>
<reference evidence="2" key="1">
    <citation type="submission" date="2015-10" db="EMBL/GenBank/DDBJ databases">
        <authorList>
            <person name="Martinez-Garcia P.J."/>
            <person name="Crepeau M.W."/>
            <person name="Puiu D."/>
            <person name="Gonzalez-Ibeas D."/>
            <person name="Whalen J."/>
            <person name="Stevens K."/>
            <person name="Paul R."/>
            <person name="Butterfield T."/>
            <person name="Britton M."/>
            <person name="Reagan R."/>
            <person name="Chakraborty S."/>
            <person name="Walawage S.L."/>
            <person name="Vasquez-Gross H.A."/>
            <person name="Cardeno C."/>
            <person name="Famula R."/>
            <person name="Pratt K."/>
            <person name="Kuruganti S."/>
            <person name="Aradhya M.K."/>
            <person name="Leslie C.A."/>
            <person name="Dandekar A.M."/>
            <person name="Salzberg S.L."/>
            <person name="Wegrzyn J.L."/>
            <person name="Langley C.H."/>
            <person name="Neale D.B."/>
        </authorList>
    </citation>
    <scope>NUCLEOTIDE SEQUENCE</scope>
    <source>
        <tissue evidence="2">Leaves</tissue>
    </source>
</reference>
<protein>
    <recommendedName>
        <fullName evidence="1">Reverse transcriptase Ty1/copia-type domain-containing protein</fullName>
    </recommendedName>
</protein>
<dbReference type="PANTHER" id="PTHR11439">
    <property type="entry name" value="GAG-POL-RELATED RETROTRANSPOSON"/>
    <property type="match status" value="1"/>
</dbReference>